<dbReference type="EMBL" id="WWCO01000007">
    <property type="protein sequence ID" value="MYM35230.1"/>
    <property type="molecule type" value="Genomic_DNA"/>
</dbReference>
<protein>
    <submittedName>
        <fullName evidence="3">Uncharacterized protein</fullName>
    </submittedName>
</protein>
<comment type="caution">
    <text evidence="3">The sequence shown here is derived from an EMBL/GenBank/DDBJ whole genome shotgun (WGS) entry which is preliminary data.</text>
</comment>
<dbReference type="AlphaFoldDB" id="A0A6L8MQ75"/>
<feature type="region of interest" description="Disordered" evidence="1">
    <location>
        <begin position="84"/>
        <end position="110"/>
    </location>
</feature>
<organism evidence="3 5">
    <name type="scientific">Duganella lactea</name>
    <dbReference type="NCBI Taxonomy" id="2692173"/>
    <lineage>
        <taxon>Bacteria</taxon>
        <taxon>Pseudomonadati</taxon>
        <taxon>Pseudomonadota</taxon>
        <taxon>Betaproteobacteria</taxon>
        <taxon>Burkholderiales</taxon>
        <taxon>Oxalobacteraceae</taxon>
        <taxon>Telluria group</taxon>
        <taxon>Duganella</taxon>
    </lineage>
</organism>
<reference evidence="4 5" key="1">
    <citation type="submission" date="2019-12" db="EMBL/GenBank/DDBJ databases">
        <title>Novel species isolated from a subtropical stream in China.</title>
        <authorList>
            <person name="Lu H."/>
        </authorList>
    </citation>
    <scope>NUCLEOTIDE SEQUENCE [LARGE SCALE GENOMIC DNA]</scope>
    <source>
        <strain evidence="3 5">FT50W</strain>
        <strain evidence="2 4">FT94W</strain>
    </source>
</reference>
<proteinExistence type="predicted"/>
<dbReference type="Proteomes" id="UP000449678">
    <property type="component" value="Unassembled WGS sequence"/>
</dbReference>
<dbReference type="EMBL" id="WWCP01000019">
    <property type="protein sequence ID" value="MYM83455.1"/>
    <property type="molecule type" value="Genomic_DNA"/>
</dbReference>
<evidence type="ECO:0000313" key="5">
    <source>
        <dbReference type="Proteomes" id="UP000474565"/>
    </source>
</evidence>
<accession>A0A6L8MQ75</accession>
<evidence type="ECO:0000256" key="1">
    <source>
        <dbReference type="SAM" id="MobiDB-lite"/>
    </source>
</evidence>
<keyword evidence="4" id="KW-1185">Reference proteome</keyword>
<dbReference type="RefSeq" id="WP_160990604.1">
    <property type="nucleotide sequence ID" value="NZ_WWCO01000007.1"/>
</dbReference>
<dbReference type="Proteomes" id="UP000474565">
    <property type="component" value="Unassembled WGS sequence"/>
</dbReference>
<evidence type="ECO:0000313" key="3">
    <source>
        <dbReference type="EMBL" id="MYM83455.1"/>
    </source>
</evidence>
<evidence type="ECO:0000313" key="2">
    <source>
        <dbReference type="EMBL" id="MYM35230.1"/>
    </source>
</evidence>
<name>A0A6L8MQ75_9BURK</name>
<feature type="compositionally biased region" description="Basic and acidic residues" evidence="1">
    <location>
        <begin position="85"/>
        <end position="98"/>
    </location>
</feature>
<sequence>MDTINTMEMFELPKSASQRRVGKLRALLDGLARNEMDLEAIALLLGCSASSARNYTLELLDAELITFTRGGPVRGRVASAIYRLKRPESRQSDDHDLPAKPPTAPRDPLVMALFGGNSQAAG</sequence>
<evidence type="ECO:0000313" key="4">
    <source>
        <dbReference type="Proteomes" id="UP000449678"/>
    </source>
</evidence>
<gene>
    <name evidence="2" type="ORF">GTP38_12900</name>
    <name evidence="3" type="ORF">GTP44_16015</name>
</gene>